<dbReference type="AlphaFoldDB" id="A0A840XMG0"/>
<dbReference type="Pfam" id="PF10755">
    <property type="entry name" value="DUF2585"/>
    <property type="match status" value="1"/>
</dbReference>
<evidence type="ECO:0000256" key="6">
    <source>
        <dbReference type="SAM" id="SignalP"/>
    </source>
</evidence>
<feature type="chain" id="PRO_5032710482" evidence="6">
    <location>
        <begin position="20"/>
        <end position="195"/>
    </location>
</feature>
<comment type="caution">
    <text evidence="7">The sequence shown here is derived from an EMBL/GenBank/DDBJ whole genome shotgun (WGS) entry which is preliminary data.</text>
</comment>
<dbReference type="InterPro" id="IPR019691">
    <property type="entry name" value="DUF2585"/>
</dbReference>
<keyword evidence="3 5" id="KW-1133">Transmembrane helix</keyword>
<dbReference type="GO" id="GO:0005886">
    <property type="term" value="C:plasma membrane"/>
    <property type="evidence" value="ECO:0007669"/>
    <property type="project" value="InterPro"/>
</dbReference>
<dbReference type="RefSeq" id="WP_184480023.1">
    <property type="nucleotide sequence ID" value="NZ_JAAEDJ010000074.1"/>
</dbReference>
<dbReference type="EMBL" id="JACIJE010000001">
    <property type="protein sequence ID" value="MBB5687920.1"/>
    <property type="molecule type" value="Genomic_DNA"/>
</dbReference>
<feature type="signal peptide" evidence="6">
    <location>
        <begin position="1"/>
        <end position="19"/>
    </location>
</feature>
<evidence type="ECO:0000256" key="5">
    <source>
        <dbReference type="SAM" id="Phobius"/>
    </source>
</evidence>
<keyword evidence="2 5" id="KW-0812">Transmembrane</keyword>
<evidence type="ECO:0000313" key="7">
    <source>
        <dbReference type="EMBL" id="MBB5687920.1"/>
    </source>
</evidence>
<reference evidence="7 8" key="1">
    <citation type="submission" date="2020-08" db="EMBL/GenBank/DDBJ databases">
        <title>Genomic Encyclopedia of Type Strains, Phase IV (KMG-IV): sequencing the most valuable type-strain genomes for metagenomic binning, comparative biology and taxonomic classification.</title>
        <authorList>
            <person name="Goeker M."/>
        </authorList>
    </citation>
    <scope>NUCLEOTIDE SEQUENCE [LARGE SCALE GENOMIC DNA]</scope>
    <source>
        <strain evidence="7 8">DSM 25895</strain>
    </source>
</reference>
<keyword evidence="8" id="KW-1185">Reference proteome</keyword>
<evidence type="ECO:0000313" key="8">
    <source>
        <dbReference type="Proteomes" id="UP000562254"/>
    </source>
</evidence>
<evidence type="ECO:0000256" key="3">
    <source>
        <dbReference type="ARBA" id="ARBA00022989"/>
    </source>
</evidence>
<feature type="transmembrane region" description="Helical" evidence="5">
    <location>
        <begin position="129"/>
        <end position="151"/>
    </location>
</feature>
<evidence type="ECO:0000256" key="4">
    <source>
        <dbReference type="ARBA" id="ARBA00023136"/>
    </source>
</evidence>
<keyword evidence="4 5" id="KW-0472">Membrane</keyword>
<organism evidence="7 8">
    <name type="scientific">Neoroseomonas alkaliterrae</name>
    <dbReference type="NCBI Taxonomy" id="1452450"/>
    <lineage>
        <taxon>Bacteria</taxon>
        <taxon>Pseudomonadati</taxon>
        <taxon>Pseudomonadota</taxon>
        <taxon>Alphaproteobacteria</taxon>
        <taxon>Acetobacterales</taxon>
        <taxon>Acetobacteraceae</taxon>
        <taxon>Neoroseomonas</taxon>
    </lineage>
</organism>
<keyword evidence="1" id="KW-1003">Cell membrane</keyword>
<proteinExistence type="predicted"/>
<protein>
    <submittedName>
        <fullName evidence="7">Uncharacterized protein</fullName>
    </submittedName>
</protein>
<dbReference type="Proteomes" id="UP000562254">
    <property type="component" value="Unassembled WGS sequence"/>
</dbReference>
<name>A0A840XMG0_9PROT</name>
<keyword evidence="6" id="KW-0732">Signal</keyword>
<accession>A0A840XMG0</accession>
<gene>
    <name evidence="7" type="ORF">FHS88_000030</name>
</gene>
<evidence type="ECO:0000256" key="2">
    <source>
        <dbReference type="ARBA" id="ARBA00022692"/>
    </source>
</evidence>
<dbReference type="NCBIfam" id="NF002099">
    <property type="entry name" value="PRK00944.1"/>
    <property type="match status" value="1"/>
</dbReference>
<evidence type="ECO:0000256" key="1">
    <source>
        <dbReference type="ARBA" id="ARBA00022475"/>
    </source>
</evidence>
<sequence>MSARRLPWAVMAGILAAVAATQFAMGQPPICTCGYVKLWEGEVWSSGNSQHLTDWYTLSHLAHGFIFYAILRWLRPGWSLAWRAVAALLIEGAWEVMENTPLVINRYRDVTASLDYFGDSILNSFGDGVAMLAGFFLAARLPVAVSVALVIGMEGLAAWMIRDNLALNVLMLLWPIESVREWQMQGAPPSVRPPP</sequence>